<dbReference type="GO" id="GO:0004672">
    <property type="term" value="F:protein kinase activity"/>
    <property type="evidence" value="ECO:0007669"/>
    <property type="project" value="InterPro"/>
</dbReference>
<dbReference type="Gene3D" id="1.10.510.10">
    <property type="entry name" value="Transferase(Phosphotransferase) domain 1"/>
    <property type="match status" value="1"/>
</dbReference>
<name>A0AAD9S234_PHOAM</name>
<evidence type="ECO:0000313" key="2">
    <source>
        <dbReference type="EMBL" id="KAK2596308.1"/>
    </source>
</evidence>
<dbReference type="InterPro" id="IPR011009">
    <property type="entry name" value="Kinase-like_dom_sf"/>
</dbReference>
<evidence type="ECO:0000259" key="1">
    <source>
        <dbReference type="PROSITE" id="PS50011"/>
    </source>
</evidence>
<dbReference type="PROSITE" id="PS50011">
    <property type="entry name" value="PROTEIN_KINASE_DOM"/>
    <property type="match status" value="1"/>
</dbReference>
<accession>A0AAD9S234</accession>
<dbReference type="EMBL" id="JAUJFL010000011">
    <property type="protein sequence ID" value="KAK2596308.1"/>
    <property type="molecule type" value="Genomic_DNA"/>
</dbReference>
<reference evidence="2" key="1">
    <citation type="submission" date="2023-06" db="EMBL/GenBank/DDBJ databases">
        <authorList>
            <person name="Noh H."/>
        </authorList>
    </citation>
    <scope>NUCLEOTIDE SEQUENCE</scope>
    <source>
        <strain evidence="2">DUCC20226</strain>
    </source>
</reference>
<sequence>MDSPSSQQSEQPDEFLEVVEMIAGNDEQDGAQVTVVLNGKRLAVSLFASTSTHDHTEASEAHVEARETIDRTIGLISQSLSTEDFDEQQALEDEALQPILDAAKLLCAETTTSPTDRPATSISTVTLDRILFPETSYYRLEATEDGLRLLSINSNESYGRSYEQDDDDDMQGGYHAEIEIDTSLPQYLPSTVEVAEELVGGGGTVCRVTVDGRDMLCKARPDGIRDMNLEREEECLRKMAAAIPDLSAVRVPALLGYVKHPRSGIVLGILREWVPSKSSLRDLQDEGLEGVAEERRRAWARQITETVEALHAVGLVWGDVKPGNVIIGFDDKAWLIDFGGGWTEGWVDEDIEGTVEGDKQGVKKMIELLGADA</sequence>
<organism evidence="2 3">
    <name type="scientific">Phomopsis amygdali</name>
    <name type="common">Fusicoccum amygdali</name>
    <dbReference type="NCBI Taxonomy" id="1214568"/>
    <lineage>
        <taxon>Eukaryota</taxon>
        <taxon>Fungi</taxon>
        <taxon>Dikarya</taxon>
        <taxon>Ascomycota</taxon>
        <taxon>Pezizomycotina</taxon>
        <taxon>Sordariomycetes</taxon>
        <taxon>Sordariomycetidae</taxon>
        <taxon>Diaporthales</taxon>
        <taxon>Diaporthaceae</taxon>
        <taxon>Diaporthe</taxon>
    </lineage>
</organism>
<dbReference type="InterPro" id="IPR000719">
    <property type="entry name" value="Prot_kinase_dom"/>
</dbReference>
<feature type="domain" description="Protein kinase" evidence="1">
    <location>
        <begin position="147"/>
        <end position="373"/>
    </location>
</feature>
<gene>
    <name evidence="2" type="ORF">N8I77_013204</name>
</gene>
<dbReference type="Proteomes" id="UP001265746">
    <property type="component" value="Unassembled WGS sequence"/>
</dbReference>
<keyword evidence="3" id="KW-1185">Reference proteome</keyword>
<evidence type="ECO:0000313" key="3">
    <source>
        <dbReference type="Proteomes" id="UP001265746"/>
    </source>
</evidence>
<dbReference type="AlphaFoldDB" id="A0AAD9S234"/>
<proteinExistence type="predicted"/>
<protein>
    <recommendedName>
        <fullName evidence="1">Protein kinase domain-containing protein</fullName>
    </recommendedName>
</protein>
<comment type="caution">
    <text evidence="2">The sequence shown here is derived from an EMBL/GenBank/DDBJ whole genome shotgun (WGS) entry which is preliminary data.</text>
</comment>
<dbReference type="GO" id="GO:0005524">
    <property type="term" value="F:ATP binding"/>
    <property type="evidence" value="ECO:0007669"/>
    <property type="project" value="InterPro"/>
</dbReference>
<dbReference type="SUPFAM" id="SSF56112">
    <property type="entry name" value="Protein kinase-like (PK-like)"/>
    <property type="match status" value="1"/>
</dbReference>